<sequence length="111" mass="12536">MGYDLFGDPYFEDDVAVLEPEQLRDFTPQTLPKNLGTWQQIRDVGLEPVGPPVGLLSWTLSGSCAPKTAKVYDMSKARKAVPREPDIFELIKEAEEQELSPQLAESDEWIR</sequence>
<dbReference type="Proteomes" id="UP001344251">
    <property type="component" value="Chromosome"/>
</dbReference>
<name>A0ABZ1F8H2_9ACTN</name>
<accession>A0ABZ1F8H2</accession>
<keyword evidence="2" id="KW-1185">Reference proteome</keyword>
<organism evidence="1 2">
    <name type="scientific">Streptomyces decoyicus</name>
    <dbReference type="NCBI Taxonomy" id="249567"/>
    <lineage>
        <taxon>Bacteria</taxon>
        <taxon>Bacillati</taxon>
        <taxon>Actinomycetota</taxon>
        <taxon>Actinomycetes</taxon>
        <taxon>Kitasatosporales</taxon>
        <taxon>Streptomycetaceae</taxon>
        <taxon>Streptomyces</taxon>
    </lineage>
</organism>
<gene>
    <name evidence="1" type="ORF">OG863_00605</name>
</gene>
<evidence type="ECO:0000313" key="2">
    <source>
        <dbReference type="Proteomes" id="UP001344251"/>
    </source>
</evidence>
<dbReference type="EMBL" id="CP109106">
    <property type="protein sequence ID" value="WSB66609.1"/>
    <property type="molecule type" value="Genomic_DNA"/>
</dbReference>
<evidence type="ECO:0000313" key="1">
    <source>
        <dbReference type="EMBL" id="WSB66609.1"/>
    </source>
</evidence>
<protein>
    <submittedName>
        <fullName evidence="1">Uncharacterized protein</fullName>
    </submittedName>
</protein>
<dbReference type="RefSeq" id="WP_326615729.1">
    <property type="nucleotide sequence ID" value="NZ_CP109106.1"/>
</dbReference>
<reference evidence="1 2" key="1">
    <citation type="submission" date="2022-10" db="EMBL/GenBank/DDBJ databases">
        <title>The complete genomes of actinobacterial strains from the NBC collection.</title>
        <authorList>
            <person name="Joergensen T.S."/>
            <person name="Alvarez Arevalo M."/>
            <person name="Sterndorff E.B."/>
            <person name="Faurdal D."/>
            <person name="Vuksanovic O."/>
            <person name="Mourched A.-S."/>
            <person name="Charusanti P."/>
            <person name="Shaw S."/>
            <person name="Blin K."/>
            <person name="Weber T."/>
        </authorList>
    </citation>
    <scope>NUCLEOTIDE SEQUENCE [LARGE SCALE GENOMIC DNA]</scope>
    <source>
        <strain evidence="1 2">NBC 01774</strain>
    </source>
</reference>
<proteinExistence type="predicted"/>